<protein>
    <submittedName>
        <fullName evidence="4">Uncharacterized protein</fullName>
    </submittedName>
</protein>
<evidence type="ECO:0000313" key="5">
    <source>
        <dbReference type="Proteomes" id="UP001221898"/>
    </source>
</evidence>
<dbReference type="EMBL" id="JAINUG010000355">
    <property type="protein sequence ID" value="KAJ8377401.1"/>
    <property type="molecule type" value="Genomic_DNA"/>
</dbReference>
<dbReference type="GO" id="GO:0005634">
    <property type="term" value="C:nucleus"/>
    <property type="evidence" value="ECO:0007669"/>
    <property type="project" value="TreeGrafter"/>
</dbReference>
<organism evidence="4 5">
    <name type="scientific">Aldrovandia affinis</name>
    <dbReference type="NCBI Taxonomy" id="143900"/>
    <lineage>
        <taxon>Eukaryota</taxon>
        <taxon>Metazoa</taxon>
        <taxon>Chordata</taxon>
        <taxon>Craniata</taxon>
        <taxon>Vertebrata</taxon>
        <taxon>Euteleostomi</taxon>
        <taxon>Actinopterygii</taxon>
        <taxon>Neopterygii</taxon>
        <taxon>Teleostei</taxon>
        <taxon>Notacanthiformes</taxon>
        <taxon>Halosauridae</taxon>
        <taxon>Aldrovandia</taxon>
    </lineage>
</organism>
<keyword evidence="5" id="KW-1185">Reference proteome</keyword>
<feature type="domain" description="Pseudouridylate synthase PUS7L N-terminal" evidence="2">
    <location>
        <begin position="104"/>
        <end position="184"/>
    </location>
</feature>
<comment type="caution">
    <text evidence="4">The sequence shown here is derived from an EMBL/GenBank/DDBJ whole genome shotgun (WGS) entry which is preliminary data.</text>
</comment>
<evidence type="ECO:0000256" key="1">
    <source>
        <dbReference type="SAM" id="MobiDB-lite"/>
    </source>
</evidence>
<accession>A0AAD7RBU7</accession>
<feature type="domain" description="Pseudouridylate synthase PUS7L R3H" evidence="3">
    <location>
        <begin position="187"/>
        <end position="258"/>
    </location>
</feature>
<proteinExistence type="predicted"/>
<name>A0AAD7RBU7_9TELE</name>
<dbReference type="PANTHER" id="PTHR13326:SF21">
    <property type="entry name" value="PSEUDOURIDYLATE SYNTHASE PUS7L"/>
    <property type="match status" value="1"/>
</dbReference>
<gene>
    <name evidence="4" type="ORF">AAFF_G00260610</name>
</gene>
<dbReference type="Pfam" id="PF01142">
    <property type="entry name" value="TruD"/>
    <property type="match status" value="1"/>
</dbReference>
<evidence type="ECO:0000259" key="3">
    <source>
        <dbReference type="Pfam" id="PF25094"/>
    </source>
</evidence>
<dbReference type="SUPFAM" id="SSF55120">
    <property type="entry name" value="Pseudouridine synthase"/>
    <property type="match status" value="1"/>
</dbReference>
<evidence type="ECO:0000313" key="4">
    <source>
        <dbReference type="EMBL" id="KAJ8377401.1"/>
    </source>
</evidence>
<dbReference type="AlphaFoldDB" id="A0AAD7RBU7"/>
<dbReference type="GO" id="GO:0001522">
    <property type="term" value="P:pseudouridine synthesis"/>
    <property type="evidence" value="ECO:0007669"/>
    <property type="project" value="InterPro"/>
</dbReference>
<dbReference type="PANTHER" id="PTHR13326">
    <property type="entry name" value="TRNA PSEUDOURIDINE SYNTHASE D"/>
    <property type="match status" value="1"/>
</dbReference>
<dbReference type="InterPro" id="IPR001656">
    <property type="entry name" value="PsdUridine_synth_TruD"/>
</dbReference>
<dbReference type="Gene3D" id="3.30.2350.20">
    <property type="entry name" value="TruD, catalytic domain"/>
    <property type="match status" value="1"/>
</dbReference>
<dbReference type="GO" id="GO:0003723">
    <property type="term" value="F:RNA binding"/>
    <property type="evidence" value="ECO:0007669"/>
    <property type="project" value="InterPro"/>
</dbReference>
<dbReference type="InterPro" id="IPR056963">
    <property type="entry name" value="PUS7L_N"/>
</dbReference>
<dbReference type="Pfam" id="PF23943">
    <property type="entry name" value="PUS7L_N"/>
    <property type="match status" value="1"/>
</dbReference>
<dbReference type="InterPro" id="IPR042214">
    <property type="entry name" value="TruD_catalytic"/>
</dbReference>
<feature type="region of interest" description="Disordered" evidence="1">
    <location>
        <begin position="123"/>
        <end position="145"/>
    </location>
</feature>
<dbReference type="Proteomes" id="UP001221898">
    <property type="component" value="Unassembled WGS sequence"/>
</dbReference>
<dbReference type="InterPro" id="IPR056961">
    <property type="entry name" value="R3H_PUS7L"/>
</dbReference>
<sequence length="350" mass="39129">MEEKVKTNSVSTFCFMSGHEGFRGIIKSSSRDFVVTEININGQLVNEENAHVSDNSAQKCLSEGSTREERFRTLLTDTCIREEETDSKQGEGGGDLVAREEPFDLGVVLGRVVNEALEQFAASVRQRSEPRPDDTTAGPEFSLGTFPEKHQRAAVHSAVRHSFPFLMTVTNGTEVSVKEDPDYDAFARLVSEDEAGGFFRFIDAKVSNALFTFEQDDCKEHRKAVHHFLSKRFGKLVETKSFSDVTGGGEQKMAITARFRERSKPARKRTAAESQEERAKYTAFTLKKENLETLEAISYMAMVLGVLPSDFTYAGIKDKRALTYQAMVVKKVSQSGTVPCDSHNVRWVFC</sequence>
<reference evidence="4" key="1">
    <citation type="journal article" date="2023" name="Science">
        <title>Genome structures resolve the early diversification of teleost fishes.</title>
        <authorList>
            <person name="Parey E."/>
            <person name="Louis A."/>
            <person name="Montfort J."/>
            <person name="Bouchez O."/>
            <person name="Roques C."/>
            <person name="Iampietro C."/>
            <person name="Lluch J."/>
            <person name="Castinel A."/>
            <person name="Donnadieu C."/>
            <person name="Desvignes T."/>
            <person name="Floi Bucao C."/>
            <person name="Jouanno E."/>
            <person name="Wen M."/>
            <person name="Mejri S."/>
            <person name="Dirks R."/>
            <person name="Jansen H."/>
            <person name="Henkel C."/>
            <person name="Chen W.J."/>
            <person name="Zahm M."/>
            <person name="Cabau C."/>
            <person name="Klopp C."/>
            <person name="Thompson A.W."/>
            <person name="Robinson-Rechavi M."/>
            <person name="Braasch I."/>
            <person name="Lecointre G."/>
            <person name="Bobe J."/>
            <person name="Postlethwait J.H."/>
            <person name="Berthelot C."/>
            <person name="Roest Crollius H."/>
            <person name="Guiguen Y."/>
        </authorList>
    </citation>
    <scope>NUCLEOTIDE SEQUENCE</scope>
    <source>
        <strain evidence="4">NC1722</strain>
    </source>
</reference>
<dbReference type="Pfam" id="PF25094">
    <property type="entry name" value="R3H_PUS7L"/>
    <property type="match status" value="1"/>
</dbReference>
<dbReference type="InterPro" id="IPR020103">
    <property type="entry name" value="PsdUridine_synth_cat_dom_sf"/>
</dbReference>
<dbReference type="GO" id="GO:0009982">
    <property type="term" value="F:pseudouridine synthase activity"/>
    <property type="evidence" value="ECO:0007669"/>
    <property type="project" value="InterPro"/>
</dbReference>
<evidence type="ECO:0000259" key="2">
    <source>
        <dbReference type="Pfam" id="PF23943"/>
    </source>
</evidence>